<dbReference type="InterPro" id="IPR036378">
    <property type="entry name" value="FAS1_dom_sf"/>
</dbReference>
<dbReference type="Gene3D" id="2.30.180.10">
    <property type="entry name" value="FAS1 domain"/>
    <property type="match status" value="2"/>
</dbReference>
<evidence type="ECO:0000313" key="5">
    <source>
        <dbReference type="Proteomes" id="UP000242287"/>
    </source>
</evidence>
<protein>
    <recommendedName>
        <fullName evidence="3">FAS1 domain-containing protein</fullName>
    </recommendedName>
</protein>
<dbReference type="AlphaFoldDB" id="A0A2A9NAV7"/>
<proteinExistence type="predicted"/>
<dbReference type="EMBL" id="KZ302074">
    <property type="protein sequence ID" value="PFH48165.1"/>
    <property type="molecule type" value="Genomic_DNA"/>
</dbReference>
<evidence type="ECO:0000259" key="3">
    <source>
        <dbReference type="PROSITE" id="PS50213"/>
    </source>
</evidence>
<feature type="region of interest" description="Disordered" evidence="1">
    <location>
        <begin position="423"/>
        <end position="443"/>
    </location>
</feature>
<feature type="chain" id="PRO_5012315315" description="FAS1 domain-containing protein" evidence="2">
    <location>
        <begin position="23"/>
        <end position="443"/>
    </location>
</feature>
<dbReference type="PANTHER" id="PTHR10900">
    <property type="entry name" value="PERIOSTIN-RELATED"/>
    <property type="match status" value="1"/>
</dbReference>
<reference evidence="4 5" key="1">
    <citation type="submission" date="2014-02" db="EMBL/GenBank/DDBJ databases">
        <title>Transposable element dynamics among asymbiotic and ectomycorrhizal Amanita fungi.</title>
        <authorList>
            <consortium name="DOE Joint Genome Institute"/>
            <person name="Hess J."/>
            <person name="Skrede I."/>
            <person name="Wolfe B."/>
            <person name="LaButti K."/>
            <person name="Ohm R.A."/>
            <person name="Grigoriev I.V."/>
            <person name="Pringle A."/>
        </authorList>
    </citation>
    <scope>NUCLEOTIDE SEQUENCE [LARGE SCALE GENOMIC DNA]</scope>
    <source>
        <strain evidence="4 5">SKay4041</strain>
    </source>
</reference>
<organism evidence="4 5">
    <name type="scientific">Amanita thiersii Skay4041</name>
    <dbReference type="NCBI Taxonomy" id="703135"/>
    <lineage>
        <taxon>Eukaryota</taxon>
        <taxon>Fungi</taxon>
        <taxon>Dikarya</taxon>
        <taxon>Basidiomycota</taxon>
        <taxon>Agaricomycotina</taxon>
        <taxon>Agaricomycetes</taxon>
        <taxon>Agaricomycetidae</taxon>
        <taxon>Agaricales</taxon>
        <taxon>Pluteineae</taxon>
        <taxon>Amanitaceae</taxon>
        <taxon>Amanita</taxon>
    </lineage>
</organism>
<gene>
    <name evidence="4" type="ORF">AMATHDRAFT_66112</name>
</gene>
<evidence type="ECO:0000313" key="4">
    <source>
        <dbReference type="EMBL" id="PFH48165.1"/>
    </source>
</evidence>
<accession>A0A2A9NAV7</accession>
<feature type="domain" description="FAS1" evidence="3">
    <location>
        <begin position="199"/>
        <end position="359"/>
    </location>
</feature>
<dbReference type="InterPro" id="IPR000782">
    <property type="entry name" value="FAS1_domain"/>
</dbReference>
<evidence type="ECO:0000256" key="2">
    <source>
        <dbReference type="SAM" id="SignalP"/>
    </source>
</evidence>
<keyword evidence="5" id="KW-1185">Reference proteome</keyword>
<dbReference type="STRING" id="703135.A0A2A9NAV7"/>
<feature type="signal peptide" evidence="2">
    <location>
        <begin position="1"/>
        <end position="22"/>
    </location>
</feature>
<dbReference type="SUPFAM" id="SSF82153">
    <property type="entry name" value="FAS1 domain"/>
    <property type="match status" value="2"/>
</dbReference>
<evidence type="ECO:0000256" key="1">
    <source>
        <dbReference type="SAM" id="MobiDB-lite"/>
    </source>
</evidence>
<dbReference type="Proteomes" id="UP000242287">
    <property type="component" value="Unassembled WGS sequence"/>
</dbReference>
<dbReference type="GO" id="GO:0016236">
    <property type="term" value="P:macroautophagy"/>
    <property type="evidence" value="ECO:0007669"/>
    <property type="project" value="TreeGrafter"/>
</dbReference>
<dbReference type="GO" id="GO:0000329">
    <property type="term" value="C:fungal-type vacuole membrane"/>
    <property type="evidence" value="ECO:0007669"/>
    <property type="project" value="TreeGrafter"/>
</dbReference>
<sequence>MFRAVLFAYLCLFFSVFTASLADGRRWNAAFLGALVNDLQNEGYTEFGNTILRINQTLEGQRILPQLVNGNFTIFVPTDQALANFNQSNNTAVNDTESLANIIAYHILPGNYTLPTPGTNGTLISAVFPNTTVGRTLLDNSTVVQLEGGRSQVLAWSTFPGAQTPTILNQVSQGQSVSVVNVTTFNNLLLVGVDAVLIPPGNLTTTLEANDLGVLEGLLSLSFLPEPAFRRVTGVNCTTSLLNTLEEQQGYTLFAPNNNAFFQSSQEVVFIVGNRIILANIVRNHVINGTTVYSPELFNTSASYTSAAGEPFTFFSNSSGNFVTVDSNSQQGGAGSTARIIQPDVLVSNGVLHVIDRVLLDAAANEQAASSAVSSASSAATVSVSPTGPIGGVPFPASPSVTTTATSPSATIVTATSTMVVGGGPTMVTATSTTVVPQRKRHL</sequence>
<dbReference type="PROSITE" id="PS50213">
    <property type="entry name" value="FAS1"/>
    <property type="match status" value="2"/>
</dbReference>
<dbReference type="GO" id="GO:0005615">
    <property type="term" value="C:extracellular space"/>
    <property type="evidence" value="ECO:0007669"/>
    <property type="project" value="TreeGrafter"/>
</dbReference>
<name>A0A2A9NAV7_9AGAR</name>
<dbReference type="SMART" id="SM00554">
    <property type="entry name" value="FAS1"/>
    <property type="match status" value="2"/>
</dbReference>
<dbReference type="InterPro" id="IPR050904">
    <property type="entry name" value="Adhesion/Biosynth-related"/>
</dbReference>
<keyword evidence="2" id="KW-0732">Signal</keyword>
<dbReference type="PANTHER" id="PTHR10900:SF122">
    <property type="entry name" value="FAS1 DOMAIN-CONTAINING PROTEIN"/>
    <property type="match status" value="1"/>
</dbReference>
<dbReference type="OrthoDB" id="286301at2759"/>
<feature type="domain" description="FAS1" evidence="3">
    <location>
        <begin position="32"/>
        <end position="197"/>
    </location>
</feature>
<dbReference type="Pfam" id="PF02469">
    <property type="entry name" value="Fasciclin"/>
    <property type="match status" value="2"/>
</dbReference>